<gene>
    <name evidence="3" type="ORF">C7Y72_08035</name>
</gene>
<dbReference type="OrthoDB" id="580775at2"/>
<evidence type="ECO:0000256" key="1">
    <source>
        <dbReference type="SAM" id="MobiDB-lite"/>
    </source>
</evidence>
<organism evidence="3 4">
    <name type="scientific">Paraconexibacter algicola</name>
    <dbReference type="NCBI Taxonomy" id="2133960"/>
    <lineage>
        <taxon>Bacteria</taxon>
        <taxon>Bacillati</taxon>
        <taxon>Actinomycetota</taxon>
        <taxon>Thermoleophilia</taxon>
        <taxon>Solirubrobacterales</taxon>
        <taxon>Paraconexibacteraceae</taxon>
        <taxon>Paraconexibacter</taxon>
    </lineage>
</organism>
<evidence type="ECO:0000313" key="3">
    <source>
        <dbReference type="EMBL" id="PTL59601.1"/>
    </source>
</evidence>
<dbReference type="EMBL" id="PYYB01000001">
    <property type="protein sequence ID" value="PTL59601.1"/>
    <property type="molecule type" value="Genomic_DNA"/>
</dbReference>
<sequence>MRPTLPAATVLAAAALAALPALPAAATAAPVVTTVDGPSADVRVGGGIDLAPDGTGILAYTKAVGGTDHVFVSRRAGGTWSAPVQLSAGTGVAAAVSEPKVAAFGTGGAVVAWRVGPGDGLLRAAVSPAAGQPFTTKDVVPLNVVRAFDLDAASDGSAYITFTQGANPNVRAAYLASPAGDWSLVGGGTAIDPSGILDRTAAEEAAGPGGQTESDVAAYPGGAVMTWTETDMGSFDVLARRLTGTTAGPVTELSVPTLDGRPRATLSDMTDVAATADGTAHVAFRELFTYGATDRPRVLVRRIAPDGTVAAPQVADGLPADPPEGAEFPSIAISPDGAQGLVASPRQLTFATFASRLEAGSWLTGTRADTGTPTAASTPVAAVGASGFGAVAWKDTPAGQDPVAMVASGTGATLGAPETLSVPGAGPVVSNDTETLTAAAQQDGSTAVLFAQGAPATRRIVLAQIPTTVVPPATTPSPTPGTPAPGTGPGTAPAPVRTTFGRTPRITLPATVVRRTGGRLRVTVRNREPFTVRATVLLRVRRGGRTRDLVAPARLTLRAGATRSVTVRARGALARRVLRRGARVTLRVTVRAPRGTARTLARTVRVR</sequence>
<evidence type="ECO:0000256" key="2">
    <source>
        <dbReference type="SAM" id="SignalP"/>
    </source>
</evidence>
<feature type="compositionally biased region" description="Pro residues" evidence="1">
    <location>
        <begin position="473"/>
        <end position="483"/>
    </location>
</feature>
<feature type="region of interest" description="Disordered" evidence="1">
    <location>
        <begin position="470"/>
        <end position="500"/>
    </location>
</feature>
<dbReference type="Gene3D" id="2.120.10.10">
    <property type="match status" value="1"/>
</dbReference>
<dbReference type="RefSeq" id="WP_107568244.1">
    <property type="nucleotide sequence ID" value="NZ_PYYB01000001.1"/>
</dbReference>
<accession>A0A2T4UK42</accession>
<reference evidence="3 4" key="1">
    <citation type="submission" date="2018-03" db="EMBL/GenBank/DDBJ databases">
        <title>Aquarubrobacter algicola gen. nov., sp. nov., a novel actinobacterium isolated from shallow eutrophic lake during the end of cyanobacterial harmful algal blooms.</title>
        <authorList>
            <person name="Chun S.J."/>
        </authorList>
    </citation>
    <scope>NUCLEOTIDE SEQUENCE [LARGE SCALE GENOMIC DNA]</scope>
    <source>
        <strain evidence="3 4">Seoho-28</strain>
    </source>
</reference>
<dbReference type="AlphaFoldDB" id="A0A2T4UK42"/>
<keyword evidence="2" id="KW-0732">Signal</keyword>
<name>A0A2T4UK42_9ACTN</name>
<feature type="compositionally biased region" description="Low complexity" evidence="1">
    <location>
        <begin position="490"/>
        <end position="499"/>
    </location>
</feature>
<protein>
    <submittedName>
        <fullName evidence="3">Uncharacterized protein</fullName>
    </submittedName>
</protein>
<dbReference type="Proteomes" id="UP000240739">
    <property type="component" value="Unassembled WGS sequence"/>
</dbReference>
<evidence type="ECO:0000313" key="4">
    <source>
        <dbReference type="Proteomes" id="UP000240739"/>
    </source>
</evidence>
<comment type="caution">
    <text evidence="3">The sequence shown here is derived from an EMBL/GenBank/DDBJ whole genome shotgun (WGS) entry which is preliminary data.</text>
</comment>
<feature type="signal peptide" evidence="2">
    <location>
        <begin position="1"/>
        <end position="28"/>
    </location>
</feature>
<keyword evidence="4" id="KW-1185">Reference proteome</keyword>
<proteinExistence type="predicted"/>
<feature type="chain" id="PRO_5015655499" evidence="2">
    <location>
        <begin position="29"/>
        <end position="607"/>
    </location>
</feature>